<dbReference type="Proteomes" id="UP000004277">
    <property type="component" value="Unassembled WGS sequence"/>
</dbReference>
<keyword evidence="2" id="KW-1185">Reference proteome</keyword>
<proteinExistence type="predicted"/>
<sequence length="374" mass="41867">MIFEKALRRELSYTAGAVFLVLLTFMLTSLVIRVLGMAANGTASPNDVLMLIGLATLGYLAILLCATLFISTLIVLTRWYKDSEMVVWFAAGVSLRDFVKPVMKFALPFIILVALLGAFGWPWANQQSALFRDRFQQRDIISMVAAGRFIEPSRANYVLFIEGIDSSMKNVTNVFVANAARDKLGVAFARQGHFETTAEGDRFVVLEKGRRYEGEPGKINYRIVEFERYGVKMQEKPQEIDTSLPAKSRATLDLLRNPNTENLAELIWRIGLPLLAFNFVLIAIPLAYVNPRLGRYTPLIFAVLVYLTYSNLLNIAQGWVRSGNVSFWLAWWPIHVLALLCALALFRFRLNRTGGWRGIFGLQRKTAGAAGGAA</sequence>
<organism evidence="1 2">
    <name type="scientific">Imbroritus primus</name>
    <dbReference type="NCBI Taxonomy" id="3058603"/>
    <lineage>
        <taxon>Bacteria</taxon>
        <taxon>Pseudomonadati</taxon>
        <taxon>Pseudomonadota</taxon>
        <taxon>Betaproteobacteria</taxon>
        <taxon>Burkholderiales</taxon>
        <taxon>Burkholderiaceae</taxon>
        <taxon>Imbroritus</taxon>
    </lineage>
</organism>
<protein>
    <submittedName>
        <fullName evidence="1">LPS export ABC transporter permease LptF</fullName>
    </submittedName>
</protein>
<accession>A0ACD3SKL7</accession>
<reference evidence="1" key="1">
    <citation type="submission" date="2019-05" db="EMBL/GenBank/DDBJ databases">
        <title>Revised genome assembly of Burkholderiaceae (previously Ralstonia) sp. PBA.</title>
        <authorList>
            <person name="Gan H.M."/>
        </authorList>
    </citation>
    <scope>NUCLEOTIDE SEQUENCE</scope>
    <source>
        <strain evidence="1">PBA</strain>
    </source>
</reference>
<evidence type="ECO:0000313" key="2">
    <source>
        <dbReference type="Proteomes" id="UP000004277"/>
    </source>
</evidence>
<gene>
    <name evidence="1" type="primary">lptF</name>
    <name evidence="1" type="ORF">MW7_016665</name>
</gene>
<evidence type="ECO:0000313" key="1">
    <source>
        <dbReference type="EMBL" id="TMS56710.1"/>
    </source>
</evidence>
<comment type="caution">
    <text evidence="1">The sequence shown here is derived from an EMBL/GenBank/DDBJ whole genome shotgun (WGS) entry which is preliminary data.</text>
</comment>
<name>A0ACD3SKL7_9BURK</name>
<dbReference type="EMBL" id="AKCV02000026">
    <property type="protein sequence ID" value="TMS56710.1"/>
    <property type="molecule type" value="Genomic_DNA"/>
</dbReference>